<evidence type="ECO:0000256" key="1">
    <source>
        <dbReference type="ARBA" id="ARBA00004141"/>
    </source>
</evidence>
<keyword evidence="3 6" id="KW-0812">Transmembrane</keyword>
<proteinExistence type="inferred from homology"/>
<feature type="transmembrane region" description="Helical" evidence="6">
    <location>
        <begin position="74"/>
        <end position="96"/>
    </location>
</feature>
<dbReference type="AlphaFoldDB" id="A0A4D6WUT3"/>
<evidence type="ECO:0000256" key="4">
    <source>
        <dbReference type="ARBA" id="ARBA00022989"/>
    </source>
</evidence>
<keyword evidence="7" id="KW-0934">Plastid</keyword>
<comment type="subcellular location">
    <subcellularLocation>
        <location evidence="1">Membrane</location>
        <topology evidence="1">Multi-pass membrane protein</topology>
    </subcellularLocation>
</comment>
<evidence type="ECO:0000313" key="7">
    <source>
        <dbReference type="EMBL" id="QCI06160.1"/>
    </source>
</evidence>
<dbReference type="InterPro" id="IPR002033">
    <property type="entry name" value="TatC"/>
</dbReference>
<feature type="transmembrane region" description="Helical" evidence="6">
    <location>
        <begin position="214"/>
        <end position="234"/>
    </location>
</feature>
<name>A0A4D6WUT3_9FLOR</name>
<dbReference type="GO" id="GO:0065002">
    <property type="term" value="P:intracellular protein transmembrane transport"/>
    <property type="evidence" value="ECO:0007669"/>
    <property type="project" value="TreeGrafter"/>
</dbReference>
<feature type="transmembrane region" description="Helical" evidence="6">
    <location>
        <begin position="108"/>
        <end position="134"/>
    </location>
</feature>
<dbReference type="PRINTS" id="PR01840">
    <property type="entry name" value="TATCFAMILY"/>
</dbReference>
<dbReference type="NCBIfam" id="TIGR00945">
    <property type="entry name" value="tatC"/>
    <property type="match status" value="1"/>
</dbReference>
<dbReference type="PROSITE" id="PS01218">
    <property type="entry name" value="TATC"/>
    <property type="match status" value="1"/>
</dbReference>
<dbReference type="InterPro" id="IPR019820">
    <property type="entry name" value="Sec-indep_translocase_CS"/>
</dbReference>
<geneLocation type="plastid" evidence="7"/>
<reference evidence="7" key="1">
    <citation type="journal article" date="2019" name="Mol. Phylogenet. Evol.">
        <title>Morphological evolution and classification of the red algal order Ceramiales inferred using plastid phylogenomics.</title>
        <authorList>
            <person name="Diaz-Tapia P."/>
            <person name="Pasella M.M."/>
            <person name="Verbruggen H."/>
            <person name="Maggs C.A."/>
        </authorList>
    </citation>
    <scope>NUCLEOTIDE SEQUENCE</scope>
    <source>
        <strain evidence="7">VRM320</strain>
    </source>
</reference>
<dbReference type="EMBL" id="MK814651">
    <property type="protein sequence ID" value="QCI06160.1"/>
    <property type="molecule type" value="Genomic_DNA"/>
</dbReference>
<dbReference type="HAMAP" id="MF_00902">
    <property type="entry name" value="TatC"/>
    <property type="match status" value="1"/>
</dbReference>
<keyword evidence="4 6" id="KW-1133">Transmembrane helix</keyword>
<dbReference type="GO" id="GO:0033281">
    <property type="term" value="C:TAT protein transport complex"/>
    <property type="evidence" value="ECO:0007669"/>
    <property type="project" value="TreeGrafter"/>
</dbReference>
<dbReference type="PANTHER" id="PTHR30371">
    <property type="entry name" value="SEC-INDEPENDENT PROTEIN TRANSLOCASE PROTEIN TATC"/>
    <property type="match status" value="1"/>
</dbReference>
<reference evidence="7" key="2">
    <citation type="submission" date="2019-04" db="EMBL/GenBank/DDBJ databases">
        <authorList>
            <person name="Pasella M."/>
        </authorList>
    </citation>
    <scope>NUCLEOTIDE SEQUENCE</scope>
    <source>
        <strain evidence="7">VRM320</strain>
    </source>
</reference>
<feature type="transmembrane region" description="Helical" evidence="6">
    <location>
        <begin position="154"/>
        <end position="180"/>
    </location>
</feature>
<evidence type="ECO:0000256" key="6">
    <source>
        <dbReference type="SAM" id="Phobius"/>
    </source>
</evidence>
<dbReference type="Pfam" id="PF00902">
    <property type="entry name" value="TatC"/>
    <property type="match status" value="1"/>
</dbReference>
<evidence type="ECO:0000256" key="3">
    <source>
        <dbReference type="ARBA" id="ARBA00022692"/>
    </source>
</evidence>
<protein>
    <submittedName>
        <fullName evidence="7">Sec-independent protein translocase component TatC</fullName>
    </submittedName>
</protein>
<gene>
    <name evidence="7" type="primary">tatC</name>
</gene>
<keyword evidence="5 6" id="KW-0472">Membrane</keyword>
<dbReference type="GO" id="GO:0043953">
    <property type="term" value="P:protein transport by the Tat complex"/>
    <property type="evidence" value="ECO:0007669"/>
    <property type="project" value="TreeGrafter"/>
</dbReference>
<dbReference type="GO" id="GO:0009977">
    <property type="term" value="F:proton motive force dependent protein transmembrane transporter activity"/>
    <property type="evidence" value="ECO:0007669"/>
    <property type="project" value="TreeGrafter"/>
</dbReference>
<feature type="transmembrane region" description="Helical" evidence="6">
    <location>
        <begin position="25"/>
        <end position="43"/>
    </location>
</feature>
<dbReference type="PANTHER" id="PTHR30371:SF0">
    <property type="entry name" value="SEC-INDEPENDENT PROTEIN TRANSLOCASE PROTEIN TATC, CHLOROPLASTIC-RELATED"/>
    <property type="match status" value="1"/>
</dbReference>
<evidence type="ECO:0000256" key="5">
    <source>
        <dbReference type="ARBA" id="ARBA00023136"/>
    </source>
</evidence>
<sequence length="239" mass="27133">MTTPDLNNNVHMSIFEHLEELRQRIFTALTIFIITSTICFLYIENISYLLQEPAIGVKFLQLAPGEYFFTSIKIATYTGFMLSSPFTIHQAMLFVLPGLTKKETNFIIPILISSLSLFFTGIFFAYNILVPAALTFLIEYGKNIVEPMWSFEQYFNFIFLLLFSTGIAFQIPIIQIILGINNIISSKQMLKSWKYILFTSTILGAILTPSTDPLTQAFMALAMIILYLSGIAILKSIKK</sequence>
<comment type="similarity">
    <text evidence="2">Belongs to the TatC family.</text>
</comment>
<accession>A0A4D6WUT3</accession>
<organism evidence="7">
    <name type="scientific">Dicranema revolutum</name>
    <dbReference type="NCBI Taxonomy" id="239144"/>
    <lineage>
        <taxon>Eukaryota</taxon>
        <taxon>Rhodophyta</taxon>
        <taxon>Florideophyceae</taxon>
        <taxon>Rhodymeniophycidae</taxon>
        <taxon>Gigartinales</taxon>
        <taxon>Dicranemataceae</taxon>
        <taxon>Dicranema</taxon>
    </lineage>
</organism>
<evidence type="ECO:0000256" key="2">
    <source>
        <dbReference type="ARBA" id="ARBA00008882"/>
    </source>
</evidence>
<feature type="transmembrane region" description="Helical" evidence="6">
    <location>
        <begin position="192"/>
        <end position="208"/>
    </location>
</feature>